<accession>A0ABT7PN06</accession>
<dbReference type="Pfam" id="PF13385">
    <property type="entry name" value="Laminin_G_3"/>
    <property type="match status" value="1"/>
</dbReference>
<feature type="domain" description="FecR protein" evidence="2">
    <location>
        <begin position="196"/>
        <end position="250"/>
    </location>
</feature>
<dbReference type="InterPro" id="IPR013320">
    <property type="entry name" value="ConA-like_dom_sf"/>
</dbReference>
<dbReference type="EMBL" id="JASZZN010000014">
    <property type="protein sequence ID" value="MDM4017536.1"/>
    <property type="molecule type" value="Genomic_DNA"/>
</dbReference>
<keyword evidence="1" id="KW-0812">Transmembrane</keyword>
<dbReference type="InterPro" id="IPR006860">
    <property type="entry name" value="FecR"/>
</dbReference>
<dbReference type="PANTHER" id="PTHR30273">
    <property type="entry name" value="PERIPLASMIC SIGNAL SENSOR AND SIGMA FACTOR ACTIVATOR FECR-RELATED"/>
    <property type="match status" value="1"/>
</dbReference>
<dbReference type="Gene3D" id="2.60.120.1440">
    <property type="match status" value="1"/>
</dbReference>
<evidence type="ECO:0000259" key="2">
    <source>
        <dbReference type="Pfam" id="PF04773"/>
    </source>
</evidence>
<evidence type="ECO:0000313" key="4">
    <source>
        <dbReference type="Proteomes" id="UP001239462"/>
    </source>
</evidence>
<dbReference type="Gene3D" id="2.60.120.200">
    <property type="match status" value="1"/>
</dbReference>
<proteinExistence type="predicted"/>
<organism evidence="3 4">
    <name type="scientific">Roseiconus lacunae</name>
    <dbReference type="NCBI Taxonomy" id="2605694"/>
    <lineage>
        <taxon>Bacteria</taxon>
        <taxon>Pseudomonadati</taxon>
        <taxon>Planctomycetota</taxon>
        <taxon>Planctomycetia</taxon>
        <taxon>Pirellulales</taxon>
        <taxon>Pirellulaceae</taxon>
        <taxon>Roseiconus</taxon>
    </lineage>
</organism>
<gene>
    <name evidence="3" type="ORF">QTN89_18955</name>
</gene>
<sequence>MDKRFEKLIFQAIDQTISPADFQRLQDAIESDAEVRQAYLKSLTLCEQLGEIAQDTSVPDSTSIPTAIVTDATATDRRFDWRLLGLAATLLIAVSVGAYRLGRQDNRLRLGSRLTESLSEEMPPLSSAETQIAGHATLRRGVALKWPSGATRHREGDVLPNGLLAFEEGTAEIDFFCGATLIVEGPASFDIESDWSVAVTQGRLRANVPPAARGFVVRAADSEIIDLGTEFVLEVDSQNVRVDVIDGEVELRGGAHDGQHLLTGEGVSLKGDAAAMPSPASISTVSDLQQQRRIADERSFERWKTFANQLSLDRRLIAYFPIASGLQDGLQSGLLGRVVPDVAASGQQSNGRIVGPVTSADGRFGDGSYGLEFDRTGARVRTRIDGTFRAFTFACWAKIDSLKHRYNALFMSDGYENGELHWQIRDDGRLMFSVMVDDTQKTQHFSPQDNKMVTQAGLHRVYYSDTFWDLSQSGQWFHLAAVYDPANRKVIQYVNGTPIASETIAEKFYVDELHIGAAEIGNWGQPFRKTPWFAVRNFNGAIDEMAIFDAALSGEELRQIYESGKPVGY</sequence>
<dbReference type="PANTHER" id="PTHR30273:SF2">
    <property type="entry name" value="PROTEIN FECR"/>
    <property type="match status" value="1"/>
</dbReference>
<evidence type="ECO:0000313" key="3">
    <source>
        <dbReference type="EMBL" id="MDM4017536.1"/>
    </source>
</evidence>
<dbReference type="SUPFAM" id="SSF49899">
    <property type="entry name" value="Concanavalin A-like lectins/glucanases"/>
    <property type="match status" value="1"/>
</dbReference>
<dbReference type="RefSeq" id="WP_289165021.1">
    <property type="nucleotide sequence ID" value="NZ_JASZZN010000014.1"/>
</dbReference>
<reference evidence="3 4" key="1">
    <citation type="submission" date="2023-06" db="EMBL/GenBank/DDBJ databases">
        <title>Roseiconus lacunae JC819 isolated from Gulf of Mannar region, Tamil Nadu.</title>
        <authorList>
            <person name="Pk S."/>
            <person name="Ch S."/>
            <person name="Ch V.R."/>
        </authorList>
    </citation>
    <scope>NUCLEOTIDE SEQUENCE [LARGE SCALE GENOMIC DNA]</scope>
    <source>
        <strain evidence="3 4">JC819</strain>
    </source>
</reference>
<protein>
    <submittedName>
        <fullName evidence="3">FecR domain-containing protein</fullName>
    </submittedName>
</protein>
<dbReference type="Pfam" id="PF04773">
    <property type="entry name" value="FecR"/>
    <property type="match status" value="1"/>
</dbReference>
<comment type="caution">
    <text evidence="3">The sequence shown here is derived from an EMBL/GenBank/DDBJ whole genome shotgun (WGS) entry which is preliminary data.</text>
</comment>
<keyword evidence="1" id="KW-1133">Transmembrane helix</keyword>
<dbReference type="InterPro" id="IPR012373">
    <property type="entry name" value="Ferrdict_sens_TM"/>
</dbReference>
<feature type="transmembrane region" description="Helical" evidence="1">
    <location>
        <begin position="83"/>
        <end position="102"/>
    </location>
</feature>
<keyword evidence="4" id="KW-1185">Reference proteome</keyword>
<evidence type="ECO:0000256" key="1">
    <source>
        <dbReference type="SAM" id="Phobius"/>
    </source>
</evidence>
<keyword evidence="1" id="KW-0472">Membrane</keyword>
<name>A0ABT7PN06_9BACT</name>
<dbReference type="Proteomes" id="UP001239462">
    <property type="component" value="Unassembled WGS sequence"/>
</dbReference>